<gene>
    <name evidence="1" type="ORF">E2C01_043147</name>
</gene>
<accession>A0A5B7FWQ5</accession>
<evidence type="ECO:0000313" key="2">
    <source>
        <dbReference type="Proteomes" id="UP000324222"/>
    </source>
</evidence>
<evidence type="ECO:0000313" key="1">
    <source>
        <dbReference type="EMBL" id="MPC49348.1"/>
    </source>
</evidence>
<reference evidence="1 2" key="1">
    <citation type="submission" date="2019-05" db="EMBL/GenBank/DDBJ databases">
        <title>Another draft genome of Portunus trituberculatus and its Hox gene families provides insights of decapod evolution.</title>
        <authorList>
            <person name="Jeong J.-H."/>
            <person name="Song I."/>
            <person name="Kim S."/>
            <person name="Choi T."/>
            <person name="Kim D."/>
            <person name="Ryu S."/>
            <person name="Kim W."/>
        </authorList>
    </citation>
    <scope>NUCLEOTIDE SEQUENCE [LARGE SCALE GENOMIC DNA]</scope>
    <source>
        <tissue evidence="1">Muscle</tissue>
    </source>
</reference>
<proteinExistence type="predicted"/>
<organism evidence="1 2">
    <name type="scientific">Portunus trituberculatus</name>
    <name type="common">Swimming crab</name>
    <name type="synonym">Neptunus trituberculatus</name>
    <dbReference type="NCBI Taxonomy" id="210409"/>
    <lineage>
        <taxon>Eukaryota</taxon>
        <taxon>Metazoa</taxon>
        <taxon>Ecdysozoa</taxon>
        <taxon>Arthropoda</taxon>
        <taxon>Crustacea</taxon>
        <taxon>Multicrustacea</taxon>
        <taxon>Malacostraca</taxon>
        <taxon>Eumalacostraca</taxon>
        <taxon>Eucarida</taxon>
        <taxon>Decapoda</taxon>
        <taxon>Pleocyemata</taxon>
        <taxon>Brachyura</taxon>
        <taxon>Eubrachyura</taxon>
        <taxon>Portunoidea</taxon>
        <taxon>Portunidae</taxon>
        <taxon>Portuninae</taxon>
        <taxon>Portunus</taxon>
    </lineage>
</organism>
<dbReference type="AlphaFoldDB" id="A0A5B7FWQ5"/>
<sequence length="63" mass="7318">MKMCLGVDVFCRNQYRDDNDDDDGSSGTVVMFMEMSTCLSFNEPNYQGQMWRGKAVMYEHPVH</sequence>
<dbReference type="Proteomes" id="UP000324222">
    <property type="component" value="Unassembled WGS sequence"/>
</dbReference>
<comment type="caution">
    <text evidence="1">The sequence shown here is derived from an EMBL/GenBank/DDBJ whole genome shotgun (WGS) entry which is preliminary data.</text>
</comment>
<keyword evidence="2" id="KW-1185">Reference proteome</keyword>
<name>A0A5B7FWQ5_PORTR</name>
<protein>
    <submittedName>
        <fullName evidence="1">Uncharacterized protein</fullName>
    </submittedName>
</protein>
<dbReference type="EMBL" id="VSRR010008820">
    <property type="protein sequence ID" value="MPC49348.1"/>
    <property type="molecule type" value="Genomic_DNA"/>
</dbReference>